<dbReference type="EMBL" id="BMXR01000005">
    <property type="protein sequence ID" value="GGX54574.1"/>
    <property type="molecule type" value="Genomic_DNA"/>
</dbReference>
<evidence type="ECO:0000313" key="4">
    <source>
        <dbReference type="Proteomes" id="UP000626148"/>
    </source>
</evidence>
<feature type="domain" description="GH16" evidence="2">
    <location>
        <begin position="269"/>
        <end position="562"/>
    </location>
</feature>
<proteinExistence type="predicted"/>
<gene>
    <name evidence="3" type="ORF">GCM10007392_22480</name>
</gene>
<dbReference type="Proteomes" id="UP000626148">
    <property type="component" value="Unassembled WGS sequence"/>
</dbReference>
<evidence type="ECO:0000256" key="1">
    <source>
        <dbReference type="SAM" id="MobiDB-lite"/>
    </source>
</evidence>
<organism evidence="3 4">
    <name type="scientific">Saccharospirillum salsuginis</name>
    <dbReference type="NCBI Taxonomy" id="418750"/>
    <lineage>
        <taxon>Bacteria</taxon>
        <taxon>Pseudomonadati</taxon>
        <taxon>Pseudomonadota</taxon>
        <taxon>Gammaproteobacteria</taxon>
        <taxon>Oceanospirillales</taxon>
        <taxon>Saccharospirillaceae</taxon>
        <taxon>Saccharospirillum</taxon>
    </lineage>
</organism>
<comment type="caution">
    <text evidence="3">The sequence shown here is derived from an EMBL/GenBank/DDBJ whole genome shotgun (WGS) entry which is preliminary data.</text>
</comment>
<dbReference type="AlphaFoldDB" id="A0A918K9B0"/>
<feature type="compositionally biased region" description="Polar residues" evidence="1">
    <location>
        <begin position="12"/>
        <end position="29"/>
    </location>
</feature>
<evidence type="ECO:0000313" key="3">
    <source>
        <dbReference type="EMBL" id="GGX54574.1"/>
    </source>
</evidence>
<accession>A0A918K9B0</accession>
<dbReference type="SUPFAM" id="SSF89372">
    <property type="entry name" value="Fucose-specific lectin"/>
    <property type="match status" value="1"/>
</dbReference>
<reference evidence="3" key="2">
    <citation type="submission" date="2020-09" db="EMBL/GenBank/DDBJ databases">
        <authorList>
            <person name="Sun Q."/>
            <person name="Kim S."/>
        </authorList>
    </citation>
    <scope>NUCLEOTIDE SEQUENCE</scope>
    <source>
        <strain evidence="3">KCTC 22169</strain>
    </source>
</reference>
<dbReference type="GO" id="GO:0004553">
    <property type="term" value="F:hydrolase activity, hydrolyzing O-glycosyl compounds"/>
    <property type="evidence" value="ECO:0007669"/>
    <property type="project" value="InterPro"/>
</dbReference>
<feature type="region of interest" description="Disordered" evidence="1">
    <location>
        <begin position="1"/>
        <end position="41"/>
    </location>
</feature>
<dbReference type="Pfam" id="PF17963">
    <property type="entry name" value="Big_9"/>
    <property type="match status" value="1"/>
</dbReference>
<protein>
    <recommendedName>
        <fullName evidence="2">GH16 domain-containing protein</fullName>
    </recommendedName>
</protein>
<dbReference type="InterPro" id="IPR000757">
    <property type="entry name" value="Beta-glucanase-like"/>
</dbReference>
<keyword evidence="4" id="KW-1185">Reference proteome</keyword>
<feature type="compositionally biased region" description="Gly residues" evidence="1">
    <location>
        <begin position="1"/>
        <end position="11"/>
    </location>
</feature>
<dbReference type="GO" id="GO:0005975">
    <property type="term" value="P:carbohydrate metabolic process"/>
    <property type="evidence" value="ECO:0007669"/>
    <property type="project" value="InterPro"/>
</dbReference>
<name>A0A918K9B0_9GAMM</name>
<dbReference type="PROSITE" id="PS51762">
    <property type="entry name" value="GH16_2"/>
    <property type="match status" value="1"/>
</dbReference>
<sequence>MLSACGGGGGTDSNTAPKATDQSVSTGENTPLDITLTGNDDDGDSLSFTVKGDPANGTLSGTVPDLTYTPDADFTGDDSFTFTVGDGSATSAQATVSITVTPLYAIGGTVTGMVNSGLTLENNEADSLDVAGVSFEFPTQLSDASAYEVTVAAPPEQQLCQVANASGTVAAADVNDVDVLCRSWRTAAPIETDSGDAGAPQIAFDGNGNAMAVWIQNDGSFDRVWANTWSADSGWGTATVISGSTGDAETPQVVFDSNGDARAVWTQLSTYTNLWVNRYQPGTGWGTAGFIEYNDGNATDPQIAADSAGNLMIVWEQDEPPPTTPNPTNIWAIYYLSGSGWGTAEKIETDGGSAQVPKIAFDSDGNAIAVWSQYNGSTEFDIRANIYASGGTWGTPEDIESTDAGNSFNPQIVIDSSDVATVVWSSNDGTRDNIWATSYTAASGWGADELLETDNAGSAFNPQIAVDSADNLIAVWRQHDGTGYNIWANTATPDDGWGTAELVETTDSSASTPQVAFDGDGNAIAVWTTFSIWANTWSPGDGWSTEGLIETDETGSATVPQVGFDHVGNAIAVWAQDDGTRTNIEANSFE</sequence>
<reference evidence="3" key="1">
    <citation type="journal article" date="2014" name="Int. J. Syst. Evol. Microbiol.">
        <title>Complete genome sequence of Corynebacterium casei LMG S-19264T (=DSM 44701T), isolated from a smear-ripened cheese.</title>
        <authorList>
            <consortium name="US DOE Joint Genome Institute (JGI-PGF)"/>
            <person name="Walter F."/>
            <person name="Albersmeier A."/>
            <person name="Kalinowski J."/>
            <person name="Ruckert C."/>
        </authorList>
    </citation>
    <scope>NUCLEOTIDE SEQUENCE</scope>
    <source>
        <strain evidence="3">KCTC 22169</strain>
    </source>
</reference>
<dbReference type="Gene3D" id="2.60.40.2810">
    <property type="match status" value="1"/>
</dbReference>
<evidence type="ECO:0000259" key="2">
    <source>
        <dbReference type="PROSITE" id="PS51762"/>
    </source>
</evidence>